<dbReference type="Proteomes" id="UP000254519">
    <property type="component" value="Unassembled WGS sequence"/>
</dbReference>
<dbReference type="EMBL" id="UGYZ01000002">
    <property type="protein sequence ID" value="SUJ15765.1"/>
    <property type="molecule type" value="Genomic_DNA"/>
</dbReference>
<dbReference type="RefSeq" id="WP_166739462.1">
    <property type="nucleotide sequence ID" value="NZ_CP038012.1"/>
</dbReference>
<name>A0A380CB25_SPOPA</name>
<accession>A0A380CB25</accession>
<evidence type="ECO:0000256" key="1">
    <source>
        <dbReference type="SAM" id="MobiDB-lite"/>
    </source>
</evidence>
<dbReference type="AlphaFoldDB" id="A0A380CB25"/>
<gene>
    <name evidence="2" type="ORF">NCTC4822_02651</name>
</gene>
<organism evidence="2 3">
    <name type="scientific">Sporosarcina pasteurii</name>
    <name type="common">Bacillus pasteurii</name>
    <dbReference type="NCBI Taxonomy" id="1474"/>
    <lineage>
        <taxon>Bacteria</taxon>
        <taxon>Bacillati</taxon>
        <taxon>Bacillota</taxon>
        <taxon>Bacilli</taxon>
        <taxon>Bacillales</taxon>
        <taxon>Caryophanaceae</taxon>
        <taxon>Sporosarcina</taxon>
    </lineage>
</organism>
<feature type="region of interest" description="Disordered" evidence="1">
    <location>
        <begin position="26"/>
        <end position="52"/>
    </location>
</feature>
<keyword evidence="3" id="KW-1185">Reference proteome</keyword>
<reference evidence="2 3" key="1">
    <citation type="submission" date="2018-06" db="EMBL/GenBank/DDBJ databases">
        <authorList>
            <consortium name="Pathogen Informatics"/>
            <person name="Doyle S."/>
        </authorList>
    </citation>
    <scope>NUCLEOTIDE SEQUENCE [LARGE SCALE GENOMIC DNA]</scope>
    <source>
        <strain evidence="3">ATCC 11859 / DSM 33 / NCIB 8841 / NCTC 4822</strain>
    </source>
</reference>
<sequence>MPKENSNKKPIQVPEDVELGTEFNIREVNRDQQKHKRKHNVTLDPRENRFNQ</sequence>
<evidence type="ECO:0000313" key="2">
    <source>
        <dbReference type="EMBL" id="SUJ15765.1"/>
    </source>
</evidence>
<proteinExistence type="predicted"/>
<protein>
    <submittedName>
        <fullName evidence="2">Uncharacterized protein</fullName>
    </submittedName>
</protein>
<evidence type="ECO:0000313" key="3">
    <source>
        <dbReference type="Proteomes" id="UP000254519"/>
    </source>
</evidence>